<protein>
    <submittedName>
        <fullName evidence="1">Uncharacterized protein</fullName>
    </submittedName>
</protein>
<evidence type="ECO:0000313" key="2">
    <source>
        <dbReference type="Proteomes" id="UP000184603"/>
    </source>
</evidence>
<dbReference type="Gene3D" id="3.40.1260.10">
    <property type="entry name" value="DsrEFH-like"/>
    <property type="match status" value="1"/>
</dbReference>
<evidence type="ECO:0000313" key="1">
    <source>
        <dbReference type="EMBL" id="SHO47308.1"/>
    </source>
</evidence>
<reference evidence="1 2" key="1">
    <citation type="submission" date="2016-12" db="EMBL/GenBank/DDBJ databases">
        <authorList>
            <person name="Song W.-J."/>
            <person name="Kurnit D.M."/>
        </authorList>
    </citation>
    <scope>NUCLEOTIDE SEQUENCE [LARGE SCALE GENOMIC DNA]</scope>
    <source>
        <strain evidence="1 2">DSM 18488</strain>
    </source>
</reference>
<keyword evidence="2" id="KW-1185">Reference proteome</keyword>
<proteinExistence type="predicted"/>
<gene>
    <name evidence="1" type="ORF">SAMN02745220_01822</name>
</gene>
<sequence>MKDKTDLYILWTNDNFITSEKMVFMYGINAKRHKWWENVTIIVWGATAKLVSENLEIQQLIQEAKLEGVHLTACKACANQLGVTAALEKLDIEVIYWGEPLTRILKDDEKLITI</sequence>
<dbReference type="InterPro" id="IPR027396">
    <property type="entry name" value="DsrEFH-like"/>
</dbReference>
<name>A0A1M7Y4P7_9BACT</name>
<dbReference type="OrthoDB" id="9805634at2"/>
<accession>A0A1M7Y4P7</accession>
<dbReference type="EMBL" id="FRFE01000007">
    <property type="protein sequence ID" value="SHO47308.1"/>
    <property type="molecule type" value="Genomic_DNA"/>
</dbReference>
<dbReference type="Proteomes" id="UP000184603">
    <property type="component" value="Unassembled WGS sequence"/>
</dbReference>
<dbReference type="STRING" id="1121416.SAMN02745220_01822"/>
<dbReference type="AlphaFoldDB" id="A0A1M7Y4P7"/>
<dbReference type="RefSeq" id="WP_073613139.1">
    <property type="nucleotide sequence ID" value="NZ_FRFE01000007.1"/>
</dbReference>
<organism evidence="1 2">
    <name type="scientific">Desulfopila aestuarii DSM 18488</name>
    <dbReference type="NCBI Taxonomy" id="1121416"/>
    <lineage>
        <taxon>Bacteria</taxon>
        <taxon>Pseudomonadati</taxon>
        <taxon>Thermodesulfobacteriota</taxon>
        <taxon>Desulfobulbia</taxon>
        <taxon>Desulfobulbales</taxon>
        <taxon>Desulfocapsaceae</taxon>
        <taxon>Desulfopila</taxon>
    </lineage>
</organism>
<dbReference type="SUPFAM" id="SSF75169">
    <property type="entry name" value="DsrEFH-like"/>
    <property type="match status" value="1"/>
</dbReference>